<keyword evidence="2" id="KW-1185">Reference proteome</keyword>
<evidence type="ECO:0000313" key="2">
    <source>
        <dbReference type="Proteomes" id="UP000063063"/>
    </source>
</evidence>
<dbReference type="RefSeq" id="XP_010704192.1">
    <property type="nucleotide sequence ID" value="XM_010705890.1"/>
</dbReference>
<dbReference type="VEuPathDB" id="TriTrypDB:LPAL13_000025300"/>
<dbReference type="VEuPathDB" id="TriTrypDB:LPMP_080610"/>
<evidence type="ECO:0000313" key="1">
    <source>
        <dbReference type="EMBL" id="AIN95870.2"/>
    </source>
</evidence>
<dbReference type="Proteomes" id="UP000063063">
    <property type="component" value="Chromosome 8"/>
</dbReference>
<proteinExistence type="predicted"/>
<dbReference type="AlphaFoldDB" id="A0A088RJ92"/>
<dbReference type="InterPro" id="IPR009944">
    <property type="entry name" value="Amastin"/>
</dbReference>
<protein>
    <submittedName>
        <fullName evidence="1">Amastin-like protein, putative</fullName>
    </submittedName>
</protein>
<dbReference type="Pfam" id="PF07344">
    <property type="entry name" value="Amastin"/>
    <property type="match status" value="1"/>
</dbReference>
<name>A0A088RJ92_LEIPA</name>
<accession>A0A088RJ92</accession>
<dbReference type="OrthoDB" id="265473at2759"/>
<organism evidence="1 2">
    <name type="scientific">Leishmania panamensis</name>
    <dbReference type="NCBI Taxonomy" id="5679"/>
    <lineage>
        <taxon>Eukaryota</taxon>
        <taxon>Discoba</taxon>
        <taxon>Euglenozoa</taxon>
        <taxon>Kinetoplastea</taxon>
        <taxon>Metakinetoplastina</taxon>
        <taxon>Trypanosomatida</taxon>
        <taxon>Trypanosomatidae</taxon>
        <taxon>Leishmaniinae</taxon>
        <taxon>Leishmania</taxon>
        <taxon>Leishmania guyanensis species complex</taxon>
    </lineage>
</organism>
<sequence length="187" mass="21217">MEFTLALLLYAVLQFIAFLFVLVATPIDMFRLKEDGRFDNSLCITLWGLKNKCYGLKYEDDVFSLWSVCGTRTQRFRTSQAFAIISIFVYGLAAVLGFILLWCCTYLRRVCLALNVTGIVTLCVVWASMAVTYYTLDGQCFGMRFSMKFGSGFVLLVMAWCLDIINIVLLLLSWPVGHASENVETKE</sequence>
<dbReference type="PANTHER" id="PTHR33297">
    <property type="entry name" value="AMASTIN-LIKE SURFACE PROTEIN-LIKE PROTEIN-RELATED"/>
    <property type="match status" value="1"/>
</dbReference>
<reference evidence="1 2" key="1">
    <citation type="journal article" date="2015" name="Sci. Rep.">
        <title>The genome of Leishmania panamensis: insights into genomics of the L. (Viannia) subgenus.</title>
        <authorList>
            <person name="Llanes A."/>
            <person name="Restrepo C.M."/>
            <person name="Vecchio G.D."/>
            <person name="Anguizola F.J."/>
            <person name="Lleonart R."/>
        </authorList>
    </citation>
    <scope>NUCLEOTIDE SEQUENCE [LARGE SCALE GENOMIC DNA]</scope>
    <source>
        <strain evidence="1 2">MHOM/PA/94/PSC-1</strain>
    </source>
</reference>
<dbReference type="PANTHER" id="PTHR33297:SF4">
    <property type="entry name" value="AMASTIN"/>
    <property type="match status" value="1"/>
</dbReference>
<dbReference type="GeneID" id="22572523"/>
<dbReference type="EMBL" id="CP009377">
    <property type="protein sequence ID" value="AIN95870.2"/>
    <property type="molecule type" value="Genomic_DNA"/>
</dbReference>
<dbReference type="KEGG" id="lpan:LPMP_080610"/>
<gene>
    <name evidence="1" type="ORF">LPMP_080610</name>
</gene>